<dbReference type="InterPro" id="IPR022038">
    <property type="entry name" value="Ig-like_bact"/>
</dbReference>
<evidence type="ECO:0000313" key="7">
    <source>
        <dbReference type="Proteomes" id="UP000215509"/>
    </source>
</evidence>
<proteinExistence type="predicted"/>
<evidence type="ECO:0000259" key="4">
    <source>
        <dbReference type="Pfam" id="PF12245"/>
    </source>
</evidence>
<dbReference type="AlphaFoldDB" id="A0A229USS6"/>
<dbReference type="RefSeq" id="WP_094014668.1">
    <property type="nucleotide sequence ID" value="NZ_NMQW01000014.1"/>
</dbReference>
<comment type="subcellular location">
    <subcellularLocation>
        <location evidence="1">Secreted</location>
    </subcellularLocation>
</comment>
<evidence type="ECO:0000256" key="1">
    <source>
        <dbReference type="ARBA" id="ARBA00004613"/>
    </source>
</evidence>
<name>A0A229USS6_9BACL</name>
<protein>
    <submittedName>
        <fullName evidence="6">Uncharacterized protein</fullName>
    </submittedName>
</protein>
<dbReference type="InterPro" id="IPR055372">
    <property type="entry name" value="CBM96"/>
</dbReference>
<dbReference type="OrthoDB" id="1947745at2"/>
<keyword evidence="2" id="KW-0964">Secreted</keyword>
<keyword evidence="7" id="KW-1185">Reference proteome</keyword>
<dbReference type="GO" id="GO:0005576">
    <property type="term" value="C:extracellular region"/>
    <property type="evidence" value="ECO:0007669"/>
    <property type="project" value="UniProtKB-SubCell"/>
</dbReference>
<evidence type="ECO:0000313" key="6">
    <source>
        <dbReference type="EMBL" id="OXM86452.1"/>
    </source>
</evidence>
<dbReference type="EMBL" id="NMQW01000014">
    <property type="protein sequence ID" value="OXM86452.1"/>
    <property type="molecule type" value="Genomic_DNA"/>
</dbReference>
<dbReference type="Proteomes" id="UP000215509">
    <property type="component" value="Unassembled WGS sequence"/>
</dbReference>
<dbReference type="InterPro" id="IPR013783">
    <property type="entry name" value="Ig-like_fold"/>
</dbReference>
<dbReference type="Gene3D" id="2.60.40.10">
    <property type="entry name" value="Immunoglobulins"/>
    <property type="match status" value="2"/>
</dbReference>
<dbReference type="NCBIfam" id="NF033679">
    <property type="entry name" value="DNRLRE_dom"/>
    <property type="match status" value="1"/>
</dbReference>
<organism evidence="6 7">
    <name type="scientific">Paenibacillus rigui</name>
    <dbReference type="NCBI Taxonomy" id="554312"/>
    <lineage>
        <taxon>Bacteria</taxon>
        <taxon>Bacillati</taxon>
        <taxon>Bacillota</taxon>
        <taxon>Bacilli</taxon>
        <taxon>Bacillales</taxon>
        <taxon>Paenibacillaceae</taxon>
        <taxon>Paenibacillus</taxon>
    </lineage>
</organism>
<evidence type="ECO:0000256" key="3">
    <source>
        <dbReference type="ARBA" id="ARBA00022729"/>
    </source>
</evidence>
<dbReference type="Pfam" id="PF24517">
    <property type="entry name" value="CBM96"/>
    <property type="match status" value="1"/>
</dbReference>
<gene>
    <name evidence="6" type="ORF">CF651_09760</name>
</gene>
<comment type="caution">
    <text evidence="6">The sequence shown here is derived from an EMBL/GenBank/DDBJ whole genome shotgun (WGS) entry which is preliminary data.</text>
</comment>
<dbReference type="Pfam" id="PF12245">
    <property type="entry name" value="Big_3_2"/>
    <property type="match status" value="1"/>
</dbReference>
<evidence type="ECO:0000259" key="5">
    <source>
        <dbReference type="Pfam" id="PF24517"/>
    </source>
</evidence>
<reference evidence="6 7" key="1">
    <citation type="submission" date="2017-07" db="EMBL/GenBank/DDBJ databases">
        <title>Genome sequencing and assembly of Paenibacillus rigui.</title>
        <authorList>
            <person name="Mayilraj S."/>
        </authorList>
    </citation>
    <scope>NUCLEOTIDE SEQUENCE [LARGE SCALE GENOMIC DNA]</scope>
    <source>
        <strain evidence="6 7">JCM 16352</strain>
    </source>
</reference>
<sequence>MPSITLYPIADARVSQKYPTSNFGTETYSQVNYEASGTTLSNYVLIQFDLSSIPSGSIINNASLNIYASGISGATGTSYLYADPIKGGSWSETSVTWNTKPFADSGGPTSGSYSGSTTSGTYSWRQLDVQKMVEAWSYSILGNYGIQLSMVNNGSKGMNMPMREQGSSNATYLSINYTPVPGRTIRTLTCNANRGTTVNTSVGGAVSDTQTWYGVPSTIVTAGSIYNPSDEDWTNYSRAYLNFDMSSISGNITKAYLKLAGYRYNNNNGGNLRIGTPSIHWDESIPVSGTVNSVSINNGTDFSLGSTQNSYDFIDITNIFSAIKTAGNGFVIGGTSTTAYYGQNDIEIQTRTSSLPPQLVVITDNTQPNAPVLGFTDGQAINTRTPTITWTYSDPDGNPQGGYFVQVVNSTYTATVYDSGWIHDANARSFTIPAGAIPSDGQWWIRMGVMDSNGAVNQANGTGGGDSSFGNRRIIIDTVAPSYSSVGGNTNGRRTDNPQYVNIASNGTFRVWVNGVGDTTSGINRVQFPSCNATTGSPWSTWYNGTHDGSGNWYCDIPIAAVGNNAEGIYFTDPYIFDNAGNVTGCTRVQTSVDRTAPTISSVQGYSYTNLTAGSRRVWAYGVTDAGSSGLLQVLCNYTVPGSATVNSVTCTASSSDYYVDIPLSAQGEYRVDFYCVDKAGNWMSNPSSKTSYFFVDSQRANDPNPNVTYGTTTATFAWNAFSDPAPSSGYDKTYMYLGEWNGSGWVGTPLYSGASIGNVITLSVSGLKQGARYRYTVTHYDKSGNESAYTYKEFVTKKKIGECHIQKAGQRITLPVYDLASGVNGSKALRTKVSVGIGCFELVPTTSTSASPFRVATPQGIKAISK</sequence>
<feature type="domain" description="Carbohydrate-binding module family 96" evidence="5">
    <location>
        <begin position="4"/>
        <end position="176"/>
    </location>
</feature>
<keyword evidence="3" id="KW-0732">Signal</keyword>
<evidence type="ECO:0000256" key="2">
    <source>
        <dbReference type="ARBA" id="ARBA00022525"/>
    </source>
</evidence>
<feature type="domain" description="Ig-like" evidence="4">
    <location>
        <begin position="662"/>
        <end position="688"/>
    </location>
</feature>
<accession>A0A229USS6</accession>